<dbReference type="Proteomes" id="UP000887566">
    <property type="component" value="Unplaced"/>
</dbReference>
<feature type="compositionally biased region" description="Low complexity" evidence="3">
    <location>
        <begin position="113"/>
        <end position="146"/>
    </location>
</feature>
<feature type="region of interest" description="Disordered" evidence="3">
    <location>
        <begin position="53"/>
        <end position="160"/>
    </location>
</feature>
<keyword evidence="2" id="KW-0539">Nucleus</keyword>
<dbReference type="GO" id="GO:0005634">
    <property type="term" value="C:nucleus"/>
    <property type="evidence" value="ECO:0007669"/>
    <property type="project" value="UniProtKB-SubCell"/>
</dbReference>
<dbReference type="Pfam" id="PF01393">
    <property type="entry name" value="Chromo_shadow"/>
    <property type="match status" value="1"/>
</dbReference>
<dbReference type="InterPro" id="IPR016197">
    <property type="entry name" value="Chromo-like_dom_sf"/>
</dbReference>
<dbReference type="PROSITE" id="PS00598">
    <property type="entry name" value="CHROMO_1"/>
    <property type="match status" value="1"/>
</dbReference>
<dbReference type="InterPro" id="IPR008251">
    <property type="entry name" value="Chromo_shadow_dom"/>
</dbReference>
<dbReference type="SUPFAM" id="SSF54160">
    <property type="entry name" value="Chromo domain-like"/>
    <property type="match status" value="2"/>
</dbReference>
<dbReference type="PANTHER" id="PTHR22812">
    <property type="entry name" value="CHROMOBOX PROTEIN"/>
    <property type="match status" value="1"/>
</dbReference>
<feature type="domain" description="Chromo" evidence="4">
    <location>
        <begin position="8"/>
        <end position="68"/>
    </location>
</feature>
<evidence type="ECO:0000259" key="4">
    <source>
        <dbReference type="PROSITE" id="PS50013"/>
    </source>
</evidence>
<dbReference type="InterPro" id="IPR017984">
    <property type="entry name" value="Chromo_dom_subgr"/>
</dbReference>
<evidence type="ECO:0000256" key="1">
    <source>
        <dbReference type="ARBA" id="ARBA00004123"/>
    </source>
</evidence>
<feature type="domain" description="Chromo" evidence="4">
    <location>
        <begin position="162"/>
        <end position="215"/>
    </location>
</feature>
<dbReference type="InterPro" id="IPR023780">
    <property type="entry name" value="Chromo_domain"/>
</dbReference>
<dbReference type="InterPro" id="IPR000953">
    <property type="entry name" value="Chromo/chromo_shadow_dom"/>
</dbReference>
<dbReference type="SMART" id="SM00298">
    <property type="entry name" value="CHROMO"/>
    <property type="match status" value="2"/>
</dbReference>
<organism evidence="5 6">
    <name type="scientific">Plectus sambesii</name>
    <dbReference type="NCBI Taxonomy" id="2011161"/>
    <lineage>
        <taxon>Eukaryota</taxon>
        <taxon>Metazoa</taxon>
        <taxon>Ecdysozoa</taxon>
        <taxon>Nematoda</taxon>
        <taxon>Chromadorea</taxon>
        <taxon>Plectida</taxon>
        <taxon>Plectina</taxon>
        <taxon>Plectoidea</taxon>
        <taxon>Plectidae</taxon>
        <taxon>Plectus</taxon>
    </lineage>
</organism>
<dbReference type="SMART" id="SM00300">
    <property type="entry name" value="ChSh"/>
    <property type="match status" value="1"/>
</dbReference>
<accession>A0A914V973</accession>
<dbReference type="PRINTS" id="PR00504">
    <property type="entry name" value="CHROMODOMAIN"/>
</dbReference>
<evidence type="ECO:0000313" key="6">
    <source>
        <dbReference type="WBParaSite" id="PSAMB.scaffold1594size29571.g13911.t1"/>
    </source>
</evidence>
<feature type="compositionally biased region" description="Polar residues" evidence="3">
    <location>
        <begin position="53"/>
        <end position="70"/>
    </location>
</feature>
<evidence type="ECO:0000256" key="3">
    <source>
        <dbReference type="SAM" id="MobiDB-lite"/>
    </source>
</evidence>
<protein>
    <submittedName>
        <fullName evidence="6">Chromo domain-containing protein</fullName>
    </submittedName>
</protein>
<name>A0A914V973_9BILA</name>
<feature type="compositionally biased region" description="Polar residues" evidence="3">
    <location>
        <begin position="102"/>
        <end position="112"/>
    </location>
</feature>
<dbReference type="InterPro" id="IPR051219">
    <property type="entry name" value="Heterochromatin_chromo-domain"/>
</dbReference>
<dbReference type="CDD" id="cd00024">
    <property type="entry name" value="CD_CSD"/>
    <property type="match status" value="1"/>
</dbReference>
<evidence type="ECO:0000313" key="5">
    <source>
        <dbReference type="Proteomes" id="UP000887566"/>
    </source>
</evidence>
<dbReference type="AlphaFoldDB" id="A0A914V973"/>
<dbReference type="CDD" id="cd00034">
    <property type="entry name" value="CSD"/>
    <property type="match status" value="1"/>
</dbReference>
<dbReference type="PROSITE" id="PS50013">
    <property type="entry name" value="CHROMO_2"/>
    <property type="match status" value="2"/>
</dbReference>
<comment type="subcellular location">
    <subcellularLocation>
        <location evidence="1">Nucleus</location>
    </subcellularLocation>
</comment>
<reference evidence="6" key="1">
    <citation type="submission" date="2022-11" db="UniProtKB">
        <authorList>
            <consortium name="WormBaseParasite"/>
        </authorList>
    </citation>
    <scope>IDENTIFICATION</scope>
</reference>
<keyword evidence="5" id="KW-1185">Reference proteome</keyword>
<dbReference type="GO" id="GO:0000792">
    <property type="term" value="C:heterochromatin"/>
    <property type="evidence" value="ECO:0007669"/>
    <property type="project" value="UniProtKB-ARBA"/>
</dbReference>
<dbReference type="Gene3D" id="2.40.50.40">
    <property type="match status" value="2"/>
</dbReference>
<sequence>MPENQSENEVEKVVGKKTLKDGSVRYLLKWKGYPSSANTWEPPQHLANCSSLIADFEQSQSKPADSSTGKSSRRSRDAAKPVESPAATSSAKKRTVARGTPVSASAKKNITNSSPSKTPKISPTRTKASTPGSGSASKRSKPSPAAQTTADEQGKSGFEKGWKVEKIIGASDSDGLKFRVKWRGYKQEDWISSSEARKHIPEILLDYYEANIQFD</sequence>
<dbReference type="InterPro" id="IPR023779">
    <property type="entry name" value="Chromodomain_CS"/>
</dbReference>
<dbReference type="Pfam" id="PF00385">
    <property type="entry name" value="Chromo"/>
    <property type="match status" value="1"/>
</dbReference>
<evidence type="ECO:0000256" key="2">
    <source>
        <dbReference type="ARBA" id="ARBA00023242"/>
    </source>
</evidence>
<proteinExistence type="predicted"/>
<dbReference type="WBParaSite" id="PSAMB.scaffold1594size29571.g13911.t1">
    <property type="protein sequence ID" value="PSAMB.scaffold1594size29571.g13911.t1"/>
    <property type="gene ID" value="PSAMB.scaffold1594size29571.g13911"/>
</dbReference>